<dbReference type="Proteomes" id="UP000265520">
    <property type="component" value="Unassembled WGS sequence"/>
</dbReference>
<name>A0A392MQV5_9FABA</name>
<sequence length="307" mass="34661">MMELVEDKVVNHDHIATEQQLEDTYSKVLDDEKFEKSRGYLFNVPTIPFDYVNKNVEVTETSIASVNGLNPSETTSIMHVELCTETRVEPNAETSRNPAYKPIILVNPSFQKTLQKSIFVTVIVDDVVNEPPKLIFDNLTDSVVEPDVEPSHVQIESVAEPSSEKTVVLYEPSRTPISPVIKTVVESTIVTPHIPFEFNVIPDVETSQNQPVSVVETSSEIPQTNVDMVLRVLNLMWLKINLIELLNVVEEIDPGDLPLDQAIAQNVIMLKRVMFRCDYYYCVEDDVLDIMSPDRKKVGMLMSLLPS</sequence>
<dbReference type="EMBL" id="LXQA010015374">
    <property type="protein sequence ID" value="MCH89058.1"/>
    <property type="molecule type" value="Genomic_DNA"/>
</dbReference>
<reference evidence="1 2" key="1">
    <citation type="journal article" date="2018" name="Front. Plant Sci.">
        <title>Red Clover (Trifolium pratense) and Zigzag Clover (T. medium) - A Picture of Genomic Similarities and Differences.</title>
        <authorList>
            <person name="Dluhosova J."/>
            <person name="Istvanek J."/>
            <person name="Nedelnik J."/>
            <person name="Repkova J."/>
        </authorList>
    </citation>
    <scope>NUCLEOTIDE SEQUENCE [LARGE SCALE GENOMIC DNA]</scope>
    <source>
        <strain evidence="2">cv. 10/8</strain>
        <tissue evidence="1">Leaf</tissue>
    </source>
</reference>
<evidence type="ECO:0000313" key="2">
    <source>
        <dbReference type="Proteomes" id="UP000265520"/>
    </source>
</evidence>
<gene>
    <name evidence="1" type="ORF">A2U01_0009951</name>
</gene>
<dbReference type="AlphaFoldDB" id="A0A392MQV5"/>
<comment type="caution">
    <text evidence="1">The sequence shown here is derived from an EMBL/GenBank/DDBJ whole genome shotgun (WGS) entry which is preliminary data.</text>
</comment>
<organism evidence="1 2">
    <name type="scientific">Trifolium medium</name>
    <dbReference type="NCBI Taxonomy" id="97028"/>
    <lineage>
        <taxon>Eukaryota</taxon>
        <taxon>Viridiplantae</taxon>
        <taxon>Streptophyta</taxon>
        <taxon>Embryophyta</taxon>
        <taxon>Tracheophyta</taxon>
        <taxon>Spermatophyta</taxon>
        <taxon>Magnoliopsida</taxon>
        <taxon>eudicotyledons</taxon>
        <taxon>Gunneridae</taxon>
        <taxon>Pentapetalae</taxon>
        <taxon>rosids</taxon>
        <taxon>fabids</taxon>
        <taxon>Fabales</taxon>
        <taxon>Fabaceae</taxon>
        <taxon>Papilionoideae</taxon>
        <taxon>50 kb inversion clade</taxon>
        <taxon>NPAAA clade</taxon>
        <taxon>Hologalegina</taxon>
        <taxon>IRL clade</taxon>
        <taxon>Trifolieae</taxon>
        <taxon>Trifolium</taxon>
    </lineage>
</organism>
<proteinExistence type="predicted"/>
<protein>
    <submittedName>
        <fullName evidence="1">Uncharacterized protein</fullName>
    </submittedName>
</protein>
<accession>A0A392MQV5</accession>
<evidence type="ECO:0000313" key="1">
    <source>
        <dbReference type="EMBL" id="MCH89058.1"/>
    </source>
</evidence>
<keyword evidence="2" id="KW-1185">Reference proteome</keyword>